<dbReference type="GO" id="GO:0005615">
    <property type="term" value="C:extracellular space"/>
    <property type="evidence" value="ECO:0007669"/>
    <property type="project" value="TreeGrafter"/>
</dbReference>
<comment type="caution">
    <text evidence="3">The sequence shown here is derived from an EMBL/GenBank/DDBJ whole genome shotgun (WGS) entry which is preliminary data.</text>
</comment>
<dbReference type="SUPFAM" id="SSF56496">
    <property type="entry name" value="Fibrinogen C-terminal domain-like"/>
    <property type="match status" value="1"/>
</dbReference>
<evidence type="ECO:0000256" key="1">
    <source>
        <dbReference type="ARBA" id="ARBA00023157"/>
    </source>
</evidence>
<protein>
    <recommendedName>
        <fullName evidence="2">Fibrinogen C-terminal domain-containing protein</fullName>
    </recommendedName>
</protein>
<dbReference type="InterPro" id="IPR002181">
    <property type="entry name" value="Fibrinogen_a/b/g_C_dom"/>
</dbReference>
<dbReference type="Gene3D" id="3.90.215.10">
    <property type="entry name" value="Gamma Fibrinogen, chain A, domain 1"/>
    <property type="match status" value="1"/>
</dbReference>
<evidence type="ECO:0000259" key="2">
    <source>
        <dbReference type="PROSITE" id="PS51406"/>
    </source>
</evidence>
<dbReference type="PANTHER" id="PTHR19143">
    <property type="entry name" value="FIBRINOGEN/TENASCIN/ANGIOPOEITIN"/>
    <property type="match status" value="1"/>
</dbReference>
<dbReference type="AlphaFoldDB" id="A0A8B6GW94"/>
<accession>A0A8B6GW94</accession>
<proteinExistence type="predicted"/>
<dbReference type="PROSITE" id="PS51406">
    <property type="entry name" value="FIBRINOGEN_C_2"/>
    <property type="match status" value="1"/>
</dbReference>
<organism evidence="3 4">
    <name type="scientific">Mytilus galloprovincialis</name>
    <name type="common">Mediterranean mussel</name>
    <dbReference type="NCBI Taxonomy" id="29158"/>
    <lineage>
        <taxon>Eukaryota</taxon>
        <taxon>Metazoa</taxon>
        <taxon>Spiralia</taxon>
        <taxon>Lophotrochozoa</taxon>
        <taxon>Mollusca</taxon>
        <taxon>Bivalvia</taxon>
        <taxon>Autobranchia</taxon>
        <taxon>Pteriomorphia</taxon>
        <taxon>Mytilida</taxon>
        <taxon>Mytiloidea</taxon>
        <taxon>Mytilidae</taxon>
        <taxon>Mytilinae</taxon>
        <taxon>Mytilus</taxon>
    </lineage>
</organism>
<dbReference type="InterPro" id="IPR050373">
    <property type="entry name" value="Fibrinogen_C-term_domain"/>
</dbReference>
<keyword evidence="1" id="KW-1015">Disulfide bond</keyword>
<dbReference type="InterPro" id="IPR014716">
    <property type="entry name" value="Fibrinogen_a/b/g_C_1"/>
</dbReference>
<reference evidence="3" key="1">
    <citation type="submission" date="2018-11" db="EMBL/GenBank/DDBJ databases">
        <authorList>
            <person name="Alioto T."/>
            <person name="Alioto T."/>
        </authorList>
    </citation>
    <scope>NUCLEOTIDE SEQUENCE</scope>
</reference>
<dbReference type="SMART" id="SM00186">
    <property type="entry name" value="FBG"/>
    <property type="match status" value="1"/>
</dbReference>
<dbReference type="PROSITE" id="PS00514">
    <property type="entry name" value="FIBRINOGEN_C_1"/>
    <property type="match status" value="1"/>
</dbReference>
<sequence>MLTSQGHYMLRIDMEDFENNQKYALYDNFSVGSESSDYILSVSGYSGDAGDSMAYHNGQKFSTKDKKNDKWDGECAVEFKGAWWYNACHYSNLNGLYLKGNHDSFADGVIWETWKGYFYSLKETTMIHDDPESLDR</sequence>
<dbReference type="InterPro" id="IPR036056">
    <property type="entry name" value="Fibrinogen-like_C"/>
</dbReference>
<dbReference type="OrthoDB" id="6146709at2759"/>
<name>A0A8B6GW94_MYTGA</name>
<keyword evidence="4" id="KW-1185">Reference proteome</keyword>
<evidence type="ECO:0000313" key="3">
    <source>
        <dbReference type="EMBL" id="VDI69864.1"/>
    </source>
</evidence>
<dbReference type="InterPro" id="IPR020837">
    <property type="entry name" value="Fibrinogen_CS"/>
</dbReference>
<dbReference type="Proteomes" id="UP000596742">
    <property type="component" value="Unassembled WGS sequence"/>
</dbReference>
<dbReference type="Pfam" id="PF00147">
    <property type="entry name" value="Fibrinogen_C"/>
    <property type="match status" value="1"/>
</dbReference>
<dbReference type="EMBL" id="UYJE01009095">
    <property type="protein sequence ID" value="VDI69864.1"/>
    <property type="molecule type" value="Genomic_DNA"/>
</dbReference>
<feature type="domain" description="Fibrinogen C-terminal" evidence="2">
    <location>
        <begin position="1"/>
        <end position="132"/>
    </location>
</feature>
<gene>
    <name evidence="3" type="ORF">MGAL_10B034842</name>
</gene>
<evidence type="ECO:0000313" key="4">
    <source>
        <dbReference type="Proteomes" id="UP000596742"/>
    </source>
</evidence>